<evidence type="ECO:0000256" key="2">
    <source>
        <dbReference type="PROSITE-ProRule" id="PRU00335"/>
    </source>
</evidence>
<dbReference type="PROSITE" id="PS50977">
    <property type="entry name" value="HTH_TETR_2"/>
    <property type="match status" value="1"/>
</dbReference>
<dbReference type="GO" id="GO:0003677">
    <property type="term" value="F:DNA binding"/>
    <property type="evidence" value="ECO:0007669"/>
    <property type="project" value="UniProtKB-UniRule"/>
</dbReference>
<dbReference type="GO" id="GO:0006355">
    <property type="term" value="P:regulation of DNA-templated transcription"/>
    <property type="evidence" value="ECO:0007669"/>
    <property type="project" value="UniProtKB-ARBA"/>
</dbReference>
<dbReference type="AlphaFoldDB" id="A0A1Y3PEZ5"/>
<evidence type="ECO:0000256" key="1">
    <source>
        <dbReference type="ARBA" id="ARBA00023125"/>
    </source>
</evidence>
<feature type="DNA-binding region" description="H-T-H motif" evidence="2">
    <location>
        <begin position="46"/>
        <end position="65"/>
    </location>
</feature>
<dbReference type="InterPro" id="IPR001647">
    <property type="entry name" value="HTH_TetR"/>
</dbReference>
<dbReference type="InterPro" id="IPR050109">
    <property type="entry name" value="HTH-type_TetR-like_transc_reg"/>
</dbReference>
<feature type="domain" description="HTH tetR-type" evidence="3">
    <location>
        <begin position="23"/>
        <end position="83"/>
    </location>
</feature>
<dbReference type="Gene3D" id="1.10.357.10">
    <property type="entry name" value="Tetracycline Repressor, domain 2"/>
    <property type="match status" value="1"/>
</dbReference>
<dbReference type="SUPFAM" id="SSF46689">
    <property type="entry name" value="Homeodomain-like"/>
    <property type="match status" value="1"/>
</dbReference>
<accession>A0A1Y3PEZ5</accession>
<dbReference type="InterPro" id="IPR009057">
    <property type="entry name" value="Homeodomain-like_sf"/>
</dbReference>
<dbReference type="InterPro" id="IPR039536">
    <property type="entry name" value="TetR_C_Proteobacteria"/>
</dbReference>
<dbReference type="EMBL" id="LZRT01000095">
    <property type="protein sequence ID" value="OUM85921.1"/>
    <property type="molecule type" value="Genomic_DNA"/>
</dbReference>
<keyword evidence="1 2" id="KW-0238">DNA-binding</keyword>
<sequence>MDEFKEVLDKLLNDPHLTEDELTERQWQILEAAISVFAEKGFEASRTSEIAKKAEIAEGTIFRYFKTKKDLLLGLFFPLVVKVFRPLYLRPVEKIMENQEHLPIEKVLKEIYLDRLRLVRNHLPLLKTVLVESSYHPEMLHLLREEIVPRVVSLLEGFVQQKMDEGVFRPLNPRLVARSFVSMLMGYIILTQMFPELFSLDDDEKEMEDIVDILLHGILRKNHSGEESP</sequence>
<protein>
    <submittedName>
        <fullName evidence="4">Transcriptional regulator</fullName>
    </submittedName>
</protein>
<evidence type="ECO:0000313" key="5">
    <source>
        <dbReference type="Proteomes" id="UP000196475"/>
    </source>
</evidence>
<dbReference type="Proteomes" id="UP000196475">
    <property type="component" value="Unassembled WGS sequence"/>
</dbReference>
<evidence type="ECO:0000313" key="4">
    <source>
        <dbReference type="EMBL" id="OUM85921.1"/>
    </source>
</evidence>
<proteinExistence type="predicted"/>
<reference evidence="5" key="1">
    <citation type="submission" date="2016-06" db="EMBL/GenBank/DDBJ databases">
        <authorList>
            <person name="Nascimento L."/>
            <person name="Pereira R.V."/>
            <person name="Martins L.F."/>
            <person name="Quaggio R.B."/>
            <person name="Silva A.M."/>
            <person name="Setubal J.C."/>
        </authorList>
    </citation>
    <scope>NUCLEOTIDE SEQUENCE [LARGE SCALE GENOMIC DNA]</scope>
</reference>
<dbReference type="PANTHER" id="PTHR30055">
    <property type="entry name" value="HTH-TYPE TRANSCRIPTIONAL REGULATOR RUTR"/>
    <property type="match status" value="1"/>
</dbReference>
<organism evidence="4 5">
    <name type="scientific">Bacillus thermozeamaize</name>
    <dbReference type="NCBI Taxonomy" id="230954"/>
    <lineage>
        <taxon>Bacteria</taxon>
        <taxon>Bacillati</taxon>
        <taxon>Bacillota</taxon>
        <taxon>Bacilli</taxon>
        <taxon>Bacillales</taxon>
        <taxon>Bacillaceae</taxon>
        <taxon>Bacillus</taxon>
    </lineage>
</organism>
<dbReference type="PANTHER" id="PTHR30055:SF222">
    <property type="entry name" value="REGULATORY PROTEIN"/>
    <property type="match status" value="1"/>
</dbReference>
<dbReference type="InterPro" id="IPR036271">
    <property type="entry name" value="Tet_transcr_reg_TetR-rel_C_sf"/>
</dbReference>
<dbReference type="SUPFAM" id="SSF48498">
    <property type="entry name" value="Tetracyclin repressor-like, C-terminal domain"/>
    <property type="match status" value="1"/>
</dbReference>
<gene>
    <name evidence="4" type="ORF">BAA01_15130</name>
</gene>
<dbReference type="Pfam" id="PF14246">
    <property type="entry name" value="TetR_C_7"/>
    <property type="match status" value="1"/>
</dbReference>
<dbReference type="Pfam" id="PF00440">
    <property type="entry name" value="TetR_N"/>
    <property type="match status" value="1"/>
</dbReference>
<comment type="caution">
    <text evidence="4">The sequence shown here is derived from an EMBL/GenBank/DDBJ whole genome shotgun (WGS) entry which is preliminary data.</text>
</comment>
<name>A0A1Y3PEZ5_9BACI</name>
<evidence type="ECO:0000259" key="3">
    <source>
        <dbReference type="PROSITE" id="PS50977"/>
    </source>
</evidence>
<dbReference type="PRINTS" id="PR00455">
    <property type="entry name" value="HTHTETR"/>
</dbReference>
<dbReference type="Gene3D" id="1.10.10.60">
    <property type="entry name" value="Homeodomain-like"/>
    <property type="match status" value="1"/>
</dbReference>